<protein>
    <submittedName>
        <fullName evidence="2">Uncharacterized protein</fullName>
    </submittedName>
</protein>
<dbReference type="EMBL" id="CP012542">
    <property type="protein sequence ID" value="QCD44112.1"/>
    <property type="molecule type" value="Genomic_DNA"/>
</dbReference>
<dbReference type="AlphaFoldDB" id="A0A6G5QGC4"/>
<dbReference type="RefSeq" id="WP_171993368.1">
    <property type="nucleotide sequence ID" value="NZ_CP012542.1"/>
</dbReference>
<keyword evidence="3" id="KW-1185">Reference proteome</keyword>
<dbReference type="Proteomes" id="UP000503264">
    <property type="component" value="Chromosome"/>
</dbReference>
<gene>
    <name evidence="1" type="ORF">CMUC_0298</name>
    <name evidence="2" type="ORF">CMUC_0912</name>
</gene>
<dbReference type="Gene3D" id="1.20.141.10">
    <property type="entry name" value="Chitosanase, subunit A, domain 1"/>
    <property type="match status" value="1"/>
</dbReference>
<dbReference type="InterPro" id="IPR023346">
    <property type="entry name" value="Lysozyme-like_dom_sf"/>
</dbReference>
<evidence type="ECO:0000313" key="1">
    <source>
        <dbReference type="EMBL" id="QCD44112.1"/>
    </source>
</evidence>
<evidence type="ECO:0000313" key="3">
    <source>
        <dbReference type="Proteomes" id="UP000503264"/>
    </source>
</evidence>
<sequence>MAKAKTQKVGKVGDEISIFIREDELNAKTAKAIYEFAKTNGYRLAIKLAQRVAGADENGVMSNEALKAINALKEDDFIKAFELEIQGY</sequence>
<dbReference type="EMBL" id="CP012542">
    <property type="protein sequence ID" value="QCD44701.1"/>
    <property type="molecule type" value="Genomic_DNA"/>
</dbReference>
<reference evidence="2 3" key="1">
    <citation type="submission" date="2016-07" db="EMBL/GenBank/DDBJ databases">
        <title>Comparative genomics of the Campylobacter concisus group.</title>
        <authorList>
            <person name="Miller W.G."/>
            <person name="Yee E."/>
            <person name="Chapman M.H."/>
            <person name="Huynh S."/>
            <person name="Bono J.L."/>
            <person name="On S.L.W."/>
            <person name="StLeger J."/>
            <person name="Foster G."/>
            <person name="Parker C.T."/>
        </authorList>
    </citation>
    <scope>NUCLEOTIDE SEQUENCE [LARGE SCALE GENOMIC DNA]</scope>
    <source>
        <strain evidence="2 3">CCUG 21559</strain>
    </source>
</reference>
<name>A0A6G5QGC4_9BACT</name>
<proteinExistence type="predicted"/>
<organism evidence="2 3">
    <name type="scientific">Campylobacter mucosalis CCUG 21559</name>
    <dbReference type="NCBI Taxonomy" id="1032067"/>
    <lineage>
        <taxon>Bacteria</taxon>
        <taxon>Pseudomonadati</taxon>
        <taxon>Campylobacterota</taxon>
        <taxon>Epsilonproteobacteria</taxon>
        <taxon>Campylobacterales</taxon>
        <taxon>Campylobacteraceae</taxon>
        <taxon>Campylobacter</taxon>
    </lineage>
</organism>
<evidence type="ECO:0000313" key="2">
    <source>
        <dbReference type="EMBL" id="QCD44701.1"/>
    </source>
</evidence>
<accession>A0A6G5QGC4</accession>
<dbReference type="SUPFAM" id="SSF53955">
    <property type="entry name" value="Lysozyme-like"/>
    <property type="match status" value="1"/>
</dbReference>